<organism evidence="6 7">
    <name type="scientific">Pseudolycoriella hygida</name>
    <dbReference type="NCBI Taxonomy" id="35572"/>
    <lineage>
        <taxon>Eukaryota</taxon>
        <taxon>Metazoa</taxon>
        <taxon>Ecdysozoa</taxon>
        <taxon>Arthropoda</taxon>
        <taxon>Hexapoda</taxon>
        <taxon>Insecta</taxon>
        <taxon>Pterygota</taxon>
        <taxon>Neoptera</taxon>
        <taxon>Endopterygota</taxon>
        <taxon>Diptera</taxon>
        <taxon>Nematocera</taxon>
        <taxon>Sciaroidea</taxon>
        <taxon>Sciaridae</taxon>
        <taxon>Pseudolycoriella</taxon>
    </lineage>
</organism>
<dbReference type="SUPFAM" id="SSF48371">
    <property type="entry name" value="ARM repeat"/>
    <property type="match status" value="2"/>
</dbReference>
<keyword evidence="2" id="KW-0963">Cytoplasm</keyword>
<dbReference type="GO" id="GO:0003723">
    <property type="term" value="F:RNA binding"/>
    <property type="evidence" value="ECO:0007669"/>
    <property type="project" value="InterPro"/>
</dbReference>
<comment type="caution">
    <text evidence="6">The sequence shown here is derived from an EMBL/GenBank/DDBJ whole genome shotgun (WGS) entry which is preliminary data.</text>
</comment>
<dbReference type="FunFam" id="1.25.40.180:FF:000030">
    <property type="entry name" value="Regulator of nonsense transcripts UPF2"/>
    <property type="match status" value="1"/>
</dbReference>
<protein>
    <submittedName>
        <fullName evidence="6">Regulator of nonsense transcripts 2</fullName>
    </submittedName>
</protein>
<dbReference type="SMART" id="SM00543">
    <property type="entry name" value="MIF4G"/>
    <property type="match status" value="2"/>
</dbReference>
<dbReference type="PANTHER" id="PTHR12839">
    <property type="entry name" value="NONSENSE-MEDIATED MRNA DECAY PROTEIN 2 UP-FRAMESHIFT SUPPRESSOR 2"/>
    <property type="match status" value="1"/>
</dbReference>
<evidence type="ECO:0000259" key="5">
    <source>
        <dbReference type="SMART" id="SM00543"/>
    </source>
</evidence>
<dbReference type="Gene3D" id="1.25.40.180">
    <property type="match status" value="2"/>
</dbReference>
<dbReference type="InterPro" id="IPR007193">
    <property type="entry name" value="Upf2/Nmd2_C"/>
</dbReference>
<dbReference type="InterPro" id="IPR016024">
    <property type="entry name" value="ARM-type_fold"/>
</dbReference>
<dbReference type="AlphaFoldDB" id="A0A9Q0MW59"/>
<feature type="compositionally biased region" description="Acidic residues" evidence="4">
    <location>
        <begin position="577"/>
        <end position="590"/>
    </location>
</feature>
<sequence>MFDDLNESQLDPWGDEETKSFYMDLPDLRVFLPNYAPKQAPPPVEPAMTEETLDMDIEPESLQVDVNELSSMEDTNNAEPIPEETTAPAPTGVGHGTKQQFEAFLSNLVNCVNKELIDSAAIEYLLNLNTKNNRKKLANSLFGVQRTRLDILPFFARLVATINLVSTEVATELCLKLKNEFKYHISKKNQMTIESKIKVVRFIGEMVKFGLYSKIEALFFLKVLLLDFQHHQIEMTCAFLEVCGQYLYNSKESRLRTNVYLEQMMRLKTATALDSRHVAQIENSYYLVKPPEGLHLVQKVRPPMHQYIRHLVFKDLSKSNVDKIIKIMRRLNWDDKGITSYTIKCLSKAYNVRYHLIRCLADLVSGISSYQDKAMVKVIDTVFEDIRAGLEIHSPKLAQRRIAMAKYLGELYNYRLVESSNILNTLYSIISLGVTMDAQIVSELDPPESLFRLKLACVLLDTCGQYFTSQASRKRLDYFLIFFQQYYWFKKSHPIFSSVDDTSNLFPILVDHMYKECLSNVRPKLKLFKTYEQAKEAVEKLRIQLYPTLFQTSGKDGSGDFGDINSLEPIVEDAEFSNELTEDTTSEAESPEVLPKEKERTQEDVEFEQAFEKLAMDSYQERLRDTIKPSTKDIPVPIMAKSGGKKTYDQLQANEPVPLETSVPFVLMLRGAKGGKQQFKTFSAAVDSQLAINLRLQEEQIREEKEKVKRLTLNITERIEEEDYQISLLQSQRTAVEQRSNQKSNSKQKYKHQKGAPDADLIFS</sequence>
<name>A0A9Q0MW59_9DIPT</name>
<evidence type="ECO:0000256" key="1">
    <source>
        <dbReference type="ARBA" id="ARBA00004496"/>
    </source>
</evidence>
<keyword evidence="7" id="KW-1185">Reference proteome</keyword>
<feature type="region of interest" description="Disordered" evidence="4">
    <location>
        <begin position="577"/>
        <end position="602"/>
    </location>
</feature>
<gene>
    <name evidence="6" type="primary">Upf2</name>
    <name evidence="6" type="ORF">Bhyg_11777</name>
</gene>
<evidence type="ECO:0000256" key="2">
    <source>
        <dbReference type="ARBA" id="ARBA00022490"/>
    </source>
</evidence>
<keyword evidence="3" id="KW-0175">Coiled coil</keyword>
<dbReference type="FunFam" id="1.25.40.180:FF:000092">
    <property type="entry name" value="SD07232p"/>
    <property type="match status" value="1"/>
</dbReference>
<dbReference type="Proteomes" id="UP001151699">
    <property type="component" value="Chromosome X"/>
</dbReference>
<feature type="region of interest" description="Disordered" evidence="4">
    <location>
        <begin position="732"/>
        <end position="764"/>
    </location>
</feature>
<dbReference type="GO" id="GO:0005737">
    <property type="term" value="C:cytoplasm"/>
    <property type="evidence" value="ECO:0007669"/>
    <property type="project" value="UniProtKB-SubCell"/>
</dbReference>
<feature type="coiled-coil region" evidence="3">
    <location>
        <begin position="691"/>
        <end position="721"/>
    </location>
</feature>
<feature type="domain" description="MIF4G" evidence="5">
    <location>
        <begin position="102"/>
        <end position="291"/>
    </location>
</feature>
<evidence type="ECO:0000313" key="7">
    <source>
        <dbReference type="Proteomes" id="UP001151699"/>
    </source>
</evidence>
<feature type="domain" description="MIF4G" evidence="5">
    <location>
        <begin position="306"/>
        <end position="524"/>
    </location>
</feature>
<dbReference type="Gene3D" id="4.10.80.160">
    <property type="match status" value="1"/>
</dbReference>
<dbReference type="GO" id="GO:0000184">
    <property type="term" value="P:nuclear-transcribed mRNA catabolic process, nonsense-mediated decay"/>
    <property type="evidence" value="ECO:0007669"/>
    <property type="project" value="InterPro"/>
</dbReference>
<comment type="subcellular location">
    <subcellularLocation>
        <location evidence="1">Cytoplasm</location>
    </subcellularLocation>
</comment>
<dbReference type="OrthoDB" id="27832at2759"/>
<dbReference type="GO" id="GO:0035145">
    <property type="term" value="C:exon-exon junction complex"/>
    <property type="evidence" value="ECO:0007669"/>
    <property type="project" value="TreeGrafter"/>
</dbReference>
<dbReference type="InterPro" id="IPR039762">
    <property type="entry name" value="Nmd2/UPF2"/>
</dbReference>
<dbReference type="EMBL" id="WJQU01000003">
    <property type="protein sequence ID" value="KAJ6639038.1"/>
    <property type="molecule type" value="Genomic_DNA"/>
</dbReference>
<evidence type="ECO:0000313" key="6">
    <source>
        <dbReference type="EMBL" id="KAJ6639038.1"/>
    </source>
</evidence>
<dbReference type="Pfam" id="PF02854">
    <property type="entry name" value="MIF4G"/>
    <property type="match status" value="2"/>
</dbReference>
<dbReference type="Pfam" id="PF04050">
    <property type="entry name" value="Upf2"/>
    <property type="match status" value="1"/>
</dbReference>
<evidence type="ECO:0000256" key="3">
    <source>
        <dbReference type="SAM" id="Coils"/>
    </source>
</evidence>
<dbReference type="InterPro" id="IPR003890">
    <property type="entry name" value="MIF4G-like_typ-3"/>
</dbReference>
<proteinExistence type="predicted"/>
<evidence type="ECO:0000256" key="4">
    <source>
        <dbReference type="SAM" id="MobiDB-lite"/>
    </source>
</evidence>
<accession>A0A9Q0MW59</accession>
<reference evidence="6" key="1">
    <citation type="submission" date="2022-07" db="EMBL/GenBank/DDBJ databases">
        <authorList>
            <person name="Trinca V."/>
            <person name="Uliana J.V.C."/>
            <person name="Torres T.T."/>
            <person name="Ward R.J."/>
            <person name="Monesi N."/>
        </authorList>
    </citation>
    <scope>NUCLEOTIDE SEQUENCE</scope>
    <source>
        <strain evidence="6">HSMRA1968</strain>
        <tissue evidence="6">Whole embryos</tissue>
    </source>
</reference>
<dbReference type="PANTHER" id="PTHR12839:SF7">
    <property type="entry name" value="REGULATOR OF NONSENSE TRANSCRIPTS 2"/>
    <property type="match status" value="1"/>
</dbReference>